<reference evidence="1" key="2">
    <citation type="journal article" date="2015" name="Data Brief">
        <title>Shoot transcriptome of the giant reed, Arundo donax.</title>
        <authorList>
            <person name="Barrero R.A."/>
            <person name="Guerrero F.D."/>
            <person name="Moolhuijzen P."/>
            <person name="Goolsby J.A."/>
            <person name="Tidwell J."/>
            <person name="Bellgard S.E."/>
            <person name="Bellgard M.I."/>
        </authorList>
    </citation>
    <scope>NUCLEOTIDE SEQUENCE</scope>
    <source>
        <tissue evidence="1">Shoot tissue taken approximately 20 cm above the soil surface</tissue>
    </source>
</reference>
<name>A0A0A9CZQ0_ARUDO</name>
<dbReference type="EMBL" id="GBRH01219030">
    <property type="protein sequence ID" value="JAD78865.1"/>
    <property type="molecule type" value="Transcribed_RNA"/>
</dbReference>
<accession>A0A0A9CZQ0</accession>
<organism evidence="1">
    <name type="scientific">Arundo donax</name>
    <name type="common">Giant reed</name>
    <name type="synonym">Donax arundinaceus</name>
    <dbReference type="NCBI Taxonomy" id="35708"/>
    <lineage>
        <taxon>Eukaryota</taxon>
        <taxon>Viridiplantae</taxon>
        <taxon>Streptophyta</taxon>
        <taxon>Embryophyta</taxon>
        <taxon>Tracheophyta</taxon>
        <taxon>Spermatophyta</taxon>
        <taxon>Magnoliopsida</taxon>
        <taxon>Liliopsida</taxon>
        <taxon>Poales</taxon>
        <taxon>Poaceae</taxon>
        <taxon>PACMAD clade</taxon>
        <taxon>Arundinoideae</taxon>
        <taxon>Arundineae</taxon>
        <taxon>Arundo</taxon>
    </lineage>
</organism>
<proteinExistence type="predicted"/>
<dbReference type="AlphaFoldDB" id="A0A0A9CZQ0"/>
<evidence type="ECO:0000313" key="1">
    <source>
        <dbReference type="EMBL" id="JAD78865.1"/>
    </source>
</evidence>
<sequence length="80" mass="8736">MRREPGAPNRSIFLNGFQYFKCFINPSRYSQALNQDAVGDAVDAAPPGPAHVPEEPERAVDVAAAHAGLQHRVHDDGVER</sequence>
<protein>
    <submittedName>
        <fullName evidence="1">Uncharacterized protein</fullName>
    </submittedName>
</protein>
<reference evidence="1" key="1">
    <citation type="submission" date="2014-09" db="EMBL/GenBank/DDBJ databases">
        <authorList>
            <person name="Magalhaes I.L.F."/>
            <person name="Oliveira U."/>
            <person name="Santos F.R."/>
            <person name="Vidigal T.H.D.A."/>
            <person name="Brescovit A.D."/>
            <person name="Santos A.J."/>
        </authorList>
    </citation>
    <scope>NUCLEOTIDE SEQUENCE</scope>
    <source>
        <tissue evidence="1">Shoot tissue taken approximately 20 cm above the soil surface</tissue>
    </source>
</reference>